<sequence length="76" mass="8518">MKIAPKPKSRVDFRDVKEGDIFTVDGSTLTYMKTQPMKDAETGGNVNSISMATGLGHWWEGSQKVIDWPRATLNFE</sequence>
<organism evidence="1 2">
    <name type="scientific">Salmonella phage SE131</name>
    <dbReference type="NCBI Taxonomy" id="2081631"/>
    <lineage>
        <taxon>Viruses</taxon>
        <taxon>Duplodnaviria</taxon>
        <taxon>Heunggongvirae</taxon>
        <taxon>Uroviricota</taxon>
        <taxon>Caudoviricetes</taxon>
        <taxon>Grimontviridae</taxon>
        <taxon>Moazamivirus</taxon>
        <taxon>Moazamivirus SE131</taxon>
    </lineage>
</organism>
<accession>A0A2P1CAF6</accession>
<dbReference type="EMBL" id="MG873442">
    <property type="protein sequence ID" value="AVJ48171.1"/>
    <property type="molecule type" value="Genomic_DNA"/>
</dbReference>
<evidence type="ECO:0000313" key="2">
    <source>
        <dbReference type="Proteomes" id="UP000240649"/>
    </source>
</evidence>
<dbReference type="KEGG" id="vg:77948290"/>
<dbReference type="RefSeq" id="YP_010672020.1">
    <property type="nucleotide sequence ID" value="NC_070974.1"/>
</dbReference>
<proteinExistence type="predicted"/>
<dbReference type="Proteomes" id="UP000240649">
    <property type="component" value="Segment"/>
</dbReference>
<name>A0A2P1CAF6_9CAUD</name>
<dbReference type="GeneID" id="77948290"/>
<evidence type="ECO:0000313" key="1">
    <source>
        <dbReference type="EMBL" id="AVJ48171.1"/>
    </source>
</evidence>
<protein>
    <submittedName>
        <fullName evidence="1">Uncharacterized protein</fullName>
    </submittedName>
</protein>
<keyword evidence="2" id="KW-1185">Reference proteome</keyword>
<reference evidence="1 2" key="1">
    <citation type="submission" date="2018-01" db="EMBL/GenBank/DDBJ databases">
        <title>Draft Genome Sequence of Salmonella Enteritidis Phage SE131.</title>
        <authorList>
            <person name="Kim Y."/>
            <person name="Han B.K."/>
            <person name="Kim H."/>
            <person name="Kim D."/>
        </authorList>
    </citation>
    <scope>NUCLEOTIDE SEQUENCE [LARGE SCALE GENOMIC DNA]</scope>
</reference>